<feature type="domain" description="Methyl-accepting transducer" evidence="11">
    <location>
        <begin position="369"/>
        <end position="612"/>
    </location>
</feature>
<protein>
    <submittedName>
        <fullName evidence="13">Methyl-accepting chemotaxis protein</fullName>
    </submittedName>
</protein>
<evidence type="ECO:0000256" key="2">
    <source>
        <dbReference type="ARBA" id="ARBA00022475"/>
    </source>
</evidence>
<evidence type="ECO:0000259" key="12">
    <source>
        <dbReference type="PROSITE" id="PS50885"/>
    </source>
</evidence>
<dbReference type="PROSITE" id="PS50111">
    <property type="entry name" value="CHEMOTAXIS_TRANSDUC_2"/>
    <property type="match status" value="1"/>
</dbReference>
<dbReference type="RefSeq" id="WP_162644001.1">
    <property type="nucleotide sequence ID" value="NZ_CP048286.1"/>
</dbReference>
<evidence type="ECO:0000256" key="7">
    <source>
        <dbReference type="ARBA" id="ARBA00023224"/>
    </source>
</evidence>
<comment type="subcellular location">
    <subcellularLocation>
        <location evidence="1">Cell membrane</location>
        <topology evidence="1">Multi-pass membrane protein</topology>
    </subcellularLocation>
</comment>
<dbReference type="Pfam" id="PF00672">
    <property type="entry name" value="HAMP"/>
    <property type="match status" value="1"/>
</dbReference>
<dbReference type="InterPro" id="IPR003660">
    <property type="entry name" value="HAMP_dom"/>
</dbReference>
<gene>
    <name evidence="13" type="ORF">GZH47_26575</name>
</gene>
<evidence type="ECO:0000256" key="1">
    <source>
        <dbReference type="ARBA" id="ARBA00004651"/>
    </source>
</evidence>
<feature type="transmembrane region" description="Helical" evidence="10">
    <location>
        <begin position="21"/>
        <end position="42"/>
    </location>
</feature>
<dbReference type="PANTHER" id="PTHR32089:SF112">
    <property type="entry name" value="LYSOZYME-LIKE PROTEIN-RELATED"/>
    <property type="match status" value="1"/>
</dbReference>
<evidence type="ECO:0000256" key="4">
    <source>
        <dbReference type="ARBA" id="ARBA00022692"/>
    </source>
</evidence>
<dbReference type="SMART" id="SM00304">
    <property type="entry name" value="HAMP"/>
    <property type="match status" value="1"/>
</dbReference>
<dbReference type="PANTHER" id="PTHR32089">
    <property type="entry name" value="METHYL-ACCEPTING CHEMOTAXIS PROTEIN MCPB"/>
    <property type="match status" value="1"/>
</dbReference>
<sequence>MQAWTSRIAHRFNTQKLATKLIASTLVISILIVAAMSFALFIPNSALFRKQIAEQLKLQTENITVKFNEDIQMKVAKMESLASIGQKNGLDMNKHQELIRNFSSQNPDLLGAAVVLNVTGKDGLSNEGKPIDLSDRDYIQAVADGKPGVSEPVPAKTDPSKLVVPMAYPLMKDGKAYGFYATGYQLDQATKYVSEAKIGKTGYAVLLDSRGKMAYHPDPALSMKKTIYDLNIPEVTAAFESAKQGIDTSYSYTFNGVKKIGYASMAEGGFIVQMAVPEKELLGPIYQMMTTTIVTAVIVMLAALLMVYFSAKRMVKPILYITDTVKLLAKGDLRPRLQVKTKDELGILADHMNEMLHSLSATIEQVSIASGSVANAALQISASTDEVAKGSVDQADRARTMSQLFDSLESSMDQVASNATHAKGLSQEAVDIANEGNSFINVSIEKMEQANSQMELLERDSKKIGDIIEVINEIAEQTNLLALNAAIEAARAGDQGRGFAVVADEVRKLAERSGEATKQIGTIIKGMQDNAVRSVQAVVEGVSQIAHTRQSFDGILMKVNDTYEMVGEITRSSEDQTSKAYGMMGEIESVASISEQAAAAAEQTAAASQELSALAEKLNDSVEMFKY</sequence>
<dbReference type="SUPFAM" id="SSF58104">
    <property type="entry name" value="Methyl-accepting chemotaxis protein (MCP) signaling domain"/>
    <property type="match status" value="1"/>
</dbReference>
<evidence type="ECO:0000256" key="5">
    <source>
        <dbReference type="ARBA" id="ARBA00022989"/>
    </source>
</evidence>
<dbReference type="GO" id="GO:0004888">
    <property type="term" value="F:transmembrane signaling receptor activity"/>
    <property type="evidence" value="ECO:0007669"/>
    <property type="project" value="InterPro"/>
</dbReference>
<dbReference type="Pfam" id="PF00015">
    <property type="entry name" value="MCPsignal"/>
    <property type="match status" value="1"/>
</dbReference>
<keyword evidence="2" id="KW-1003">Cell membrane</keyword>
<dbReference type="EMBL" id="CP048286">
    <property type="protein sequence ID" value="QHW34004.1"/>
    <property type="molecule type" value="Genomic_DNA"/>
</dbReference>
<dbReference type="KEGG" id="prz:GZH47_26575"/>
<evidence type="ECO:0000256" key="10">
    <source>
        <dbReference type="SAM" id="Phobius"/>
    </source>
</evidence>
<proteinExistence type="inferred from homology"/>
<dbReference type="InterPro" id="IPR004089">
    <property type="entry name" value="MCPsignal_dom"/>
</dbReference>
<dbReference type="GO" id="GO:0007165">
    <property type="term" value="P:signal transduction"/>
    <property type="evidence" value="ECO:0007669"/>
    <property type="project" value="UniProtKB-KW"/>
</dbReference>
<accession>A0A6C0P5Z8</accession>
<evidence type="ECO:0000256" key="3">
    <source>
        <dbReference type="ARBA" id="ARBA00022500"/>
    </source>
</evidence>
<dbReference type="InterPro" id="IPR033479">
    <property type="entry name" value="dCache_1"/>
</dbReference>
<keyword evidence="14" id="KW-1185">Reference proteome</keyword>
<dbReference type="PRINTS" id="PR00260">
    <property type="entry name" value="CHEMTRNSDUCR"/>
</dbReference>
<evidence type="ECO:0000256" key="8">
    <source>
        <dbReference type="ARBA" id="ARBA00029447"/>
    </source>
</evidence>
<evidence type="ECO:0000256" key="6">
    <source>
        <dbReference type="ARBA" id="ARBA00023136"/>
    </source>
</evidence>
<feature type="transmembrane region" description="Helical" evidence="10">
    <location>
        <begin position="285"/>
        <end position="309"/>
    </location>
</feature>
<dbReference type="GO" id="GO:0006935">
    <property type="term" value="P:chemotaxis"/>
    <property type="evidence" value="ECO:0007669"/>
    <property type="project" value="UniProtKB-KW"/>
</dbReference>
<keyword evidence="4 10" id="KW-0812">Transmembrane</keyword>
<evidence type="ECO:0000259" key="11">
    <source>
        <dbReference type="PROSITE" id="PS50111"/>
    </source>
</evidence>
<dbReference type="CDD" id="cd11386">
    <property type="entry name" value="MCP_signal"/>
    <property type="match status" value="1"/>
</dbReference>
<keyword evidence="7 9" id="KW-0807">Transducer</keyword>
<organism evidence="13 14">
    <name type="scientific">Paenibacillus rhizovicinus</name>
    <dbReference type="NCBI Taxonomy" id="2704463"/>
    <lineage>
        <taxon>Bacteria</taxon>
        <taxon>Bacillati</taxon>
        <taxon>Bacillota</taxon>
        <taxon>Bacilli</taxon>
        <taxon>Bacillales</taxon>
        <taxon>Paenibacillaceae</taxon>
        <taxon>Paenibacillus</taxon>
    </lineage>
</organism>
<dbReference type="AlphaFoldDB" id="A0A6C0P5Z8"/>
<comment type="similarity">
    <text evidence="8">Belongs to the methyl-accepting chemotaxis (MCP) protein family.</text>
</comment>
<dbReference type="FunFam" id="1.10.287.950:FF:000001">
    <property type="entry name" value="Methyl-accepting chemotaxis sensory transducer"/>
    <property type="match status" value="1"/>
</dbReference>
<dbReference type="Proteomes" id="UP000479114">
    <property type="component" value="Chromosome"/>
</dbReference>
<keyword evidence="3" id="KW-0145">Chemotaxis</keyword>
<keyword evidence="6 10" id="KW-0472">Membrane</keyword>
<evidence type="ECO:0000313" key="13">
    <source>
        <dbReference type="EMBL" id="QHW34004.1"/>
    </source>
</evidence>
<dbReference type="CDD" id="cd12912">
    <property type="entry name" value="PDC2_MCP_like"/>
    <property type="match status" value="1"/>
</dbReference>
<dbReference type="Gene3D" id="1.10.287.950">
    <property type="entry name" value="Methyl-accepting chemotaxis protein"/>
    <property type="match status" value="1"/>
</dbReference>
<dbReference type="PROSITE" id="PS50885">
    <property type="entry name" value="HAMP"/>
    <property type="match status" value="1"/>
</dbReference>
<dbReference type="SMART" id="SM00283">
    <property type="entry name" value="MA"/>
    <property type="match status" value="1"/>
</dbReference>
<reference evidence="13 14" key="1">
    <citation type="submission" date="2020-02" db="EMBL/GenBank/DDBJ databases">
        <title>Paenibacillus sp. nov., isolated from rhizosphere soil of tomato.</title>
        <authorList>
            <person name="Weon H.-Y."/>
            <person name="Lee S.A."/>
        </authorList>
    </citation>
    <scope>NUCLEOTIDE SEQUENCE [LARGE SCALE GENOMIC DNA]</scope>
    <source>
        <strain evidence="13 14">14171R-81</strain>
    </source>
</reference>
<name>A0A6C0P5Z8_9BACL</name>
<keyword evidence="5 10" id="KW-1133">Transmembrane helix</keyword>
<evidence type="ECO:0000313" key="14">
    <source>
        <dbReference type="Proteomes" id="UP000479114"/>
    </source>
</evidence>
<feature type="domain" description="HAMP" evidence="12">
    <location>
        <begin position="312"/>
        <end position="364"/>
    </location>
</feature>
<dbReference type="CDD" id="cd06225">
    <property type="entry name" value="HAMP"/>
    <property type="match status" value="1"/>
</dbReference>
<dbReference type="GO" id="GO:0005886">
    <property type="term" value="C:plasma membrane"/>
    <property type="evidence" value="ECO:0007669"/>
    <property type="project" value="UniProtKB-SubCell"/>
</dbReference>
<dbReference type="InterPro" id="IPR004090">
    <property type="entry name" value="Chemotax_Me-accpt_rcpt"/>
</dbReference>
<dbReference type="Pfam" id="PF02743">
    <property type="entry name" value="dCache_1"/>
    <property type="match status" value="1"/>
</dbReference>
<dbReference type="Gene3D" id="3.30.450.20">
    <property type="entry name" value="PAS domain"/>
    <property type="match status" value="1"/>
</dbReference>
<evidence type="ECO:0000256" key="9">
    <source>
        <dbReference type="PROSITE-ProRule" id="PRU00284"/>
    </source>
</evidence>